<organism evidence="5 6">
    <name type="scientific">Campylobacter iguaniorum</name>
    <dbReference type="NCBI Taxonomy" id="1244531"/>
    <lineage>
        <taxon>Bacteria</taxon>
        <taxon>Pseudomonadati</taxon>
        <taxon>Campylobacterota</taxon>
        <taxon>Epsilonproteobacteria</taxon>
        <taxon>Campylobacterales</taxon>
        <taxon>Campylobacteraceae</taxon>
        <taxon>Campylobacter</taxon>
    </lineage>
</organism>
<dbReference type="KEGG" id="caj:CIG1485E_1507"/>
<evidence type="ECO:0000256" key="3">
    <source>
        <dbReference type="ARBA" id="ARBA00023239"/>
    </source>
</evidence>
<gene>
    <name evidence="5" type="primary">mqnA2</name>
    <name evidence="4" type="synonym">mqnA</name>
    <name evidence="5" type="ORF">CIG1485E_1507</name>
</gene>
<evidence type="ECO:0000256" key="1">
    <source>
        <dbReference type="ARBA" id="ARBA00004863"/>
    </source>
</evidence>
<comment type="pathway">
    <text evidence="1 4">Quinol/quinone metabolism; menaquinone biosynthesis.</text>
</comment>
<dbReference type="PATRIC" id="fig|1244531.5.peg.1712"/>
<dbReference type="Proteomes" id="UP000028486">
    <property type="component" value="Chromosome"/>
</dbReference>
<name>A0A076FAU7_9BACT</name>
<accession>A0A076FAU7</accession>
<reference evidence="6" key="1">
    <citation type="journal article" date="2014" name="Genome Announc.">
        <title>Complete Genome Sequence of Campylobacter iguaniorum Strain 1485ET, Isolated from a Bearded Dragon (Pogona vitticeps).</title>
        <authorList>
            <person name="Gilbert M.J."/>
            <person name="Miller W.G."/>
            <person name="Yee E."/>
            <person name="Kik M."/>
            <person name="Wagenaar J.A."/>
            <person name="Duim B."/>
        </authorList>
    </citation>
    <scope>NUCLEOTIDE SEQUENCE [LARGE SCALE GENOMIC DNA]</scope>
    <source>
        <strain evidence="6">1485E</strain>
    </source>
</reference>
<dbReference type="PANTHER" id="PTHR37690:SF1">
    <property type="entry name" value="CHORISMATE DEHYDRATASE"/>
    <property type="match status" value="1"/>
</dbReference>
<evidence type="ECO:0000256" key="2">
    <source>
        <dbReference type="ARBA" id="ARBA00022428"/>
    </source>
</evidence>
<dbReference type="eggNOG" id="COG1427">
    <property type="taxonomic scope" value="Bacteria"/>
</dbReference>
<dbReference type="UniPathway" id="UPA00079"/>
<dbReference type="AlphaFoldDB" id="A0A076FAU7"/>
<proteinExistence type="inferred from homology"/>
<dbReference type="GO" id="GO:0016836">
    <property type="term" value="F:hydro-lyase activity"/>
    <property type="evidence" value="ECO:0007669"/>
    <property type="project" value="UniProtKB-UniRule"/>
</dbReference>
<dbReference type="SUPFAM" id="SSF53850">
    <property type="entry name" value="Periplasmic binding protein-like II"/>
    <property type="match status" value="1"/>
</dbReference>
<dbReference type="InterPro" id="IPR030868">
    <property type="entry name" value="MqnA"/>
</dbReference>
<dbReference type="EC" id="4.2.1.151" evidence="4"/>
<dbReference type="Pfam" id="PF02621">
    <property type="entry name" value="VitK2_biosynth"/>
    <property type="match status" value="2"/>
</dbReference>
<evidence type="ECO:0000313" key="6">
    <source>
        <dbReference type="Proteomes" id="UP000028486"/>
    </source>
</evidence>
<evidence type="ECO:0000256" key="4">
    <source>
        <dbReference type="HAMAP-Rule" id="MF_00995"/>
    </source>
</evidence>
<dbReference type="STRING" id="1244531.CIG2463D_1704"/>
<comment type="function">
    <text evidence="4">Catalyzes the dehydration of chorismate into 3-[(1-carboxyvinyl)oxy]benzoate, a step in the biosynthesis of menaquinone (MK, vitamin K2).</text>
</comment>
<dbReference type="RefSeq" id="WP_038455120.1">
    <property type="nucleotide sequence ID" value="NZ_CP009043.1"/>
</dbReference>
<dbReference type="InterPro" id="IPR003773">
    <property type="entry name" value="Menaquinone_biosynth"/>
</dbReference>
<protein>
    <recommendedName>
        <fullName evidence="4">Chorismate dehydratase</fullName>
        <ecNumber evidence="4">4.2.1.151</ecNumber>
    </recommendedName>
    <alternativeName>
        <fullName evidence="4">Menaquinone biosynthetic enzyme MqnA</fullName>
    </alternativeName>
</protein>
<dbReference type="GO" id="GO:0009234">
    <property type="term" value="P:menaquinone biosynthetic process"/>
    <property type="evidence" value="ECO:0007669"/>
    <property type="project" value="UniProtKB-UniRule"/>
</dbReference>
<keyword evidence="3 4" id="KW-0456">Lyase</keyword>
<keyword evidence="2 4" id="KW-0474">Menaquinone biosynthesis</keyword>
<dbReference type="HOGENOM" id="CLU_059898_1_0_7"/>
<dbReference type="HAMAP" id="MF_00995">
    <property type="entry name" value="MqnA"/>
    <property type="match status" value="1"/>
</dbReference>
<keyword evidence="6" id="KW-1185">Reference proteome</keyword>
<sequence>MLFGKIDYLNLLPFHVFLKRYPLQNAVKKSIEYKKGVPSKLCKDLYYARVDAAVISSVESRRSKYKTLDFGICSKKGVKSVLVRKNSPKRLDPASMSSNMLSKILSLDGEVIIGDNALKAYLKDGKDAFYDMGEVWNAKTGLPFVFGRFTYIKNKSGYKKLVKEFLKHKIKIPRYIIENYAATRGVKSSDIKWYLNFISYKMGIKEKKSLKKFLNEAKKFNFDPK</sequence>
<evidence type="ECO:0000313" key="5">
    <source>
        <dbReference type="EMBL" id="AII15330.1"/>
    </source>
</evidence>
<comment type="catalytic activity">
    <reaction evidence="4">
        <text>chorismate = 3-[(1-carboxyvinyl)-oxy]benzoate + H2O</text>
        <dbReference type="Rhea" id="RHEA:40051"/>
        <dbReference type="ChEBI" id="CHEBI:15377"/>
        <dbReference type="ChEBI" id="CHEBI:29748"/>
        <dbReference type="ChEBI" id="CHEBI:76981"/>
        <dbReference type="EC" id="4.2.1.151"/>
    </reaction>
</comment>
<dbReference type="EMBL" id="CP009043">
    <property type="protein sequence ID" value="AII15330.1"/>
    <property type="molecule type" value="Genomic_DNA"/>
</dbReference>
<dbReference type="PANTHER" id="PTHR37690">
    <property type="entry name" value="CHORISMATE DEHYDRATASE"/>
    <property type="match status" value="1"/>
</dbReference>
<comment type="similarity">
    <text evidence="4">Belongs to the MqnA/MqnD family. MqnA subfamily.</text>
</comment>
<dbReference type="Gene3D" id="3.40.190.10">
    <property type="entry name" value="Periplasmic binding protein-like II"/>
    <property type="match status" value="2"/>
</dbReference>
<dbReference type="OrthoDB" id="9810112at2"/>